<protein>
    <submittedName>
        <fullName evidence="2">Uncharacterized protein</fullName>
    </submittedName>
</protein>
<dbReference type="Gramene" id="OPUNC04G13740.2">
    <property type="protein sequence ID" value="OPUNC04G13740.2"/>
    <property type="gene ID" value="OPUNC04G13740"/>
</dbReference>
<dbReference type="Gramene" id="OPUNC04G13740.1">
    <property type="protein sequence ID" value="OPUNC04G13740.1"/>
    <property type="gene ID" value="OPUNC04G13740"/>
</dbReference>
<dbReference type="AlphaFoldDB" id="A0A0E0KRT4"/>
<organism evidence="2">
    <name type="scientific">Oryza punctata</name>
    <name type="common">Red rice</name>
    <dbReference type="NCBI Taxonomy" id="4537"/>
    <lineage>
        <taxon>Eukaryota</taxon>
        <taxon>Viridiplantae</taxon>
        <taxon>Streptophyta</taxon>
        <taxon>Embryophyta</taxon>
        <taxon>Tracheophyta</taxon>
        <taxon>Spermatophyta</taxon>
        <taxon>Magnoliopsida</taxon>
        <taxon>Liliopsida</taxon>
        <taxon>Poales</taxon>
        <taxon>Poaceae</taxon>
        <taxon>BOP clade</taxon>
        <taxon>Oryzoideae</taxon>
        <taxon>Oryzeae</taxon>
        <taxon>Oryzinae</taxon>
        <taxon>Oryza</taxon>
    </lineage>
</organism>
<keyword evidence="3" id="KW-1185">Reference proteome</keyword>
<evidence type="ECO:0000256" key="1">
    <source>
        <dbReference type="SAM" id="MobiDB-lite"/>
    </source>
</evidence>
<name>A0A0E0KRT4_ORYPU</name>
<evidence type="ECO:0000313" key="3">
    <source>
        <dbReference type="Proteomes" id="UP000026962"/>
    </source>
</evidence>
<dbReference type="Proteomes" id="UP000026962">
    <property type="component" value="Chromosome 4"/>
</dbReference>
<reference evidence="2" key="2">
    <citation type="submission" date="2018-05" db="EMBL/GenBank/DDBJ databases">
        <title>OpunRS2 (Oryza punctata Reference Sequence Version 2).</title>
        <authorList>
            <person name="Zhang J."/>
            <person name="Kudrna D."/>
            <person name="Lee S."/>
            <person name="Talag J."/>
            <person name="Welchert J."/>
            <person name="Wing R.A."/>
        </authorList>
    </citation>
    <scope>NUCLEOTIDE SEQUENCE [LARGE SCALE GENOMIC DNA]</scope>
</reference>
<dbReference type="EnsemblPlants" id="OPUNC04G13740.1">
    <property type="protein sequence ID" value="OPUNC04G13740.1"/>
    <property type="gene ID" value="OPUNC04G13740"/>
</dbReference>
<proteinExistence type="predicted"/>
<sequence>MSRLLVAARRPPWHIIVVDHLGLHCPLSSAASAQRPSSPTASTLRLIIVDQNVIAPLRRHGPSSSCRDALRRGGNSPGWGNWLHRLQVADYSGCTGRSERRLLQSTPRAAAGHPQRKDGSLPRHFHASGVVIRPKQMLRGQK</sequence>
<dbReference type="EnsemblPlants" id="OPUNC04G13740.2">
    <property type="protein sequence ID" value="OPUNC04G13740.2"/>
    <property type="gene ID" value="OPUNC04G13740"/>
</dbReference>
<evidence type="ECO:0000313" key="2">
    <source>
        <dbReference type="EnsemblPlants" id="OPUNC04G13740.1"/>
    </source>
</evidence>
<dbReference type="HOGENOM" id="CLU_1818994_0_0_1"/>
<accession>A0A0E0KRT4</accession>
<reference evidence="2" key="1">
    <citation type="submission" date="2015-04" db="UniProtKB">
        <authorList>
            <consortium name="EnsemblPlants"/>
        </authorList>
    </citation>
    <scope>IDENTIFICATION</scope>
</reference>
<feature type="region of interest" description="Disordered" evidence="1">
    <location>
        <begin position="102"/>
        <end position="125"/>
    </location>
</feature>